<organism evidence="2 3">
    <name type="scientific">Hondaea fermentalgiana</name>
    <dbReference type="NCBI Taxonomy" id="2315210"/>
    <lineage>
        <taxon>Eukaryota</taxon>
        <taxon>Sar</taxon>
        <taxon>Stramenopiles</taxon>
        <taxon>Bigyra</taxon>
        <taxon>Labyrinthulomycetes</taxon>
        <taxon>Thraustochytrida</taxon>
        <taxon>Thraustochytriidae</taxon>
        <taxon>Hondaea</taxon>
    </lineage>
</organism>
<keyword evidence="3" id="KW-1185">Reference proteome</keyword>
<evidence type="ECO:0000313" key="2">
    <source>
        <dbReference type="EMBL" id="GBG33816.1"/>
    </source>
</evidence>
<keyword evidence="1" id="KW-0812">Transmembrane</keyword>
<sequence>MIITDYGVERGVDTAEKQKKMVMTLSKVAIGMIAIDFAINSISTAVSSSDAMSDDATGFSGMAVGMALAIDAVISALVMLIPGCAIGGVKQQNPALLCTACVFSCICAGFALLTMLGALLVLFGAGTIEIAGVPQDADLVGYNILVMFSALIAFIIWSILAYASSRLHSTMQVAVVVVGSPQPVTVPVAVQIAPDAEYVKQAPV</sequence>
<evidence type="ECO:0000256" key="1">
    <source>
        <dbReference type="SAM" id="Phobius"/>
    </source>
</evidence>
<proteinExistence type="predicted"/>
<dbReference type="Proteomes" id="UP000241890">
    <property type="component" value="Unassembled WGS sequence"/>
</dbReference>
<dbReference type="EMBL" id="BEYU01000170">
    <property type="protein sequence ID" value="GBG33816.1"/>
    <property type="molecule type" value="Genomic_DNA"/>
</dbReference>
<accession>A0A2R5GSG1</accession>
<keyword evidence="1" id="KW-0472">Membrane</keyword>
<comment type="caution">
    <text evidence="2">The sequence shown here is derived from an EMBL/GenBank/DDBJ whole genome shotgun (WGS) entry which is preliminary data.</text>
</comment>
<feature type="transmembrane region" description="Helical" evidence="1">
    <location>
        <begin position="95"/>
        <end position="128"/>
    </location>
</feature>
<keyword evidence="1" id="KW-1133">Transmembrane helix</keyword>
<evidence type="ECO:0000313" key="3">
    <source>
        <dbReference type="Proteomes" id="UP000241890"/>
    </source>
</evidence>
<feature type="transmembrane region" description="Helical" evidence="1">
    <location>
        <begin position="140"/>
        <end position="163"/>
    </location>
</feature>
<feature type="transmembrane region" description="Helical" evidence="1">
    <location>
        <begin position="59"/>
        <end position="83"/>
    </location>
</feature>
<name>A0A2R5GSG1_9STRA</name>
<dbReference type="AlphaFoldDB" id="A0A2R5GSG1"/>
<reference evidence="2 3" key="1">
    <citation type="submission" date="2017-12" db="EMBL/GenBank/DDBJ databases">
        <title>Sequencing, de novo assembly and annotation of complete genome of a new Thraustochytrid species, strain FCC1311.</title>
        <authorList>
            <person name="Sedici K."/>
            <person name="Godart F."/>
            <person name="Aiese Cigliano R."/>
            <person name="Sanseverino W."/>
            <person name="Barakat M."/>
            <person name="Ortet P."/>
            <person name="Marechal E."/>
            <person name="Cagnac O."/>
            <person name="Amato A."/>
        </authorList>
    </citation>
    <scope>NUCLEOTIDE SEQUENCE [LARGE SCALE GENOMIC DNA]</scope>
</reference>
<dbReference type="InParanoid" id="A0A2R5GSG1"/>
<feature type="transmembrane region" description="Helical" evidence="1">
    <location>
        <begin position="21"/>
        <end position="39"/>
    </location>
</feature>
<gene>
    <name evidence="2" type="ORF">FCC1311_100392</name>
</gene>
<protein>
    <submittedName>
        <fullName evidence="2">Uncharacterized protein</fullName>
    </submittedName>
</protein>